<protein>
    <submittedName>
        <fullName evidence="1">Uncharacterized protein</fullName>
    </submittedName>
</protein>
<evidence type="ECO:0000313" key="2">
    <source>
        <dbReference type="Proteomes" id="UP000827724"/>
    </source>
</evidence>
<gene>
    <name evidence="1" type="ORF">Trco_007230</name>
</gene>
<keyword evidence="2" id="KW-1185">Reference proteome</keyword>
<reference evidence="1" key="1">
    <citation type="submission" date="2021-08" db="EMBL/GenBank/DDBJ databases">
        <title>Chromosome-Level Trichoderma cornu-damae using Hi-C Data.</title>
        <authorList>
            <person name="Kim C.S."/>
        </authorList>
    </citation>
    <scope>NUCLEOTIDE SEQUENCE</scope>
    <source>
        <strain evidence="1">KA19-0412C</strain>
    </source>
</reference>
<dbReference type="Proteomes" id="UP000827724">
    <property type="component" value="Unassembled WGS sequence"/>
</dbReference>
<name>A0A9P8TSX4_9HYPO</name>
<comment type="caution">
    <text evidence="1">The sequence shown here is derived from an EMBL/GenBank/DDBJ whole genome shotgun (WGS) entry which is preliminary data.</text>
</comment>
<accession>A0A9P8TSX4</accession>
<proteinExistence type="predicted"/>
<organism evidence="1 2">
    <name type="scientific">Trichoderma cornu-damae</name>
    <dbReference type="NCBI Taxonomy" id="654480"/>
    <lineage>
        <taxon>Eukaryota</taxon>
        <taxon>Fungi</taxon>
        <taxon>Dikarya</taxon>
        <taxon>Ascomycota</taxon>
        <taxon>Pezizomycotina</taxon>
        <taxon>Sordariomycetes</taxon>
        <taxon>Hypocreomycetidae</taxon>
        <taxon>Hypocreales</taxon>
        <taxon>Hypocreaceae</taxon>
        <taxon>Trichoderma</taxon>
    </lineage>
</organism>
<evidence type="ECO:0000313" key="1">
    <source>
        <dbReference type="EMBL" id="KAH6603784.1"/>
    </source>
</evidence>
<dbReference type="AlphaFoldDB" id="A0A9P8TSX4"/>
<dbReference type="EMBL" id="JAIWOZ010000006">
    <property type="protein sequence ID" value="KAH6603784.1"/>
    <property type="molecule type" value="Genomic_DNA"/>
</dbReference>
<sequence length="131" mass="14165">MRRCNGTFAAEVSLNSRARRAWTKALGWACSPSDGELGLATLRRSPASLVRPREERPELSGTKKVGLRYSGMVRAPGLQFTPMSSGEKNFALSLTTVHAKEAIEELSIATWQPLDLALYSDASAQVSLLGS</sequence>